<protein>
    <submittedName>
        <fullName evidence="3">Zn-dependent M28 family amino/carboxypeptidase</fullName>
    </submittedName>
</protein>
<evidence type="ECO:0000256" key="1">
    <source>
        <dbReference type="SAM" id="SignalP"/>
    </source>
</evidence>
<dbReference type="Gene3D" id="3.50.30.30">
    <property type="match status" value="1"/>
</dbReference>
<dbReference type="InterPro" id="IPR046450">
    <property type="entry name" value="PA_dom_sf"/>
</dbReference>
<dbReference type="PANTHER" id="PTHR12147">
    <property type="entry name" value="METALLOPEPTIDASE M28 FAMILY MEMBER"/>
    <property type="match status" value="1"/>
</dbReference>
<proteinExistence type="predicted"/>
<dbReference type="Gene3D" id="3.40.630.10">
    <property type="entry name" value="Zn peptidases"/>
    <property type="match status" value="2"/>
</dbReference>
<comment type="caution">
    <text evidence="3">The sequence shown here is derived from an EMBL/GenBank/DDBJ whole genome shotgun (WGS) entry which is preliminary data.</text>
</comment>
<dbReference type="PANTHER" id="PTHR12147:SF26">
    <property type="entry name" value="PEPTIDASE M28 DOMAIN-CONTAINING PROTEIN"/>
    <property type="match status" value="1"/>
</dbReference>
<gene>
    <name evidence="3" type="ORF">ABID41_001799</name>
</gene>
<evidence type="ECO:0000259" key="2">
    <source>
        <dbReference type="Pfam" id="PF04389"/>
    </source>
</evidence>
<dbReference type="RefSeq" id="WP_331928640.1">
    <property type="nucleotide sequence ID" value="NZ_JBEPLU010000001.1"/>
</dbReference>
<keyword evidence="4" id="KW-1185">Reference proteome</keyword>
<dbReference type="SUPFAM" id="SSF52025">
    <property type="entry name" value="PA domain"/>
    <property type="match status" value="1"/>
</dbReference>
<feature type="domain" description="Peptidase M28" evidence="2">
    <location>
        <begin position="284"/>
        <end position="490"/>
    </location>
</feature>
<name>A0ABV2EI42_9CAUL</name>
<feature type="chain" id="PRO_5046947195" evidence="1">
    <location>
        <begin position="22"/>
        <end position="524"/>
    </location>
</feature>
<dbReference type="InterPro" id="IPR045175">
    <property type="entry name" value="M28_fam"/>
</dbReference>
<dbReference type="SUPFAM" id="SSF53187">
    <property type="entry name" value="Zn-dependent exopeptidases"/>
    <property type="match status" value="1"/>
</dbReference>
<dbReference type="CDD" id="cd04820">
    <property type="entry name" value="PA_M28_1_1"/>
    <property type="match status" value="1"/>
</dbReference>
<evidence type="ECO:0000313" key="3">
    <source>
        <dbReference type="EMBL" id="MET3526704.1"/>
    </source>
</evidence>
<keyword evidence="1" id="KW-0732">Signal</keyword>
<dbReference type="Proteomes" id="UP001549110">
    <property type="component" value="Unassembled WGS sequence"/>
</dbReference>
<dbReference type="InterPro" id="IPR007484">
    <property type="entry name" value="Peptidase_M28"/>
</dbReference>
<accession>A0ABV2EI42</accession>
<evidence type="ECO:0000313" key="4">
    <source>
        <dbReference type="Proteomes" id="UP001549110"/>
    </source>
</evidence>
<dbReference type="EMBL" id="JBEPLU010000001">
    <property type="protein sequence ID" value="MET3526704.1"/>
    <property type="molecule type" value="Genomic_DNA"/>
</dbReference>
<organism evidence="3 4">
    <name type="scientific">Phenylobacterium koreense</name>
    <dbReference type="NCBI Taxonomy" id="266125"/>
    <lineage>
        <taxon>Bacteria</taxon>
        <taxon>Pseudomonadati</taxon>
        <taxon>Pseudomonadota</taxon>
        <taxon>Alphaproteobacteria</taxon>
        <taxon>Caulobacterales</taxon>
        <taxon>Caulobacteraceae</taxon>
        <taxon>Phenylobacterium</taxon>
    </lineage>
</organism>
<feature type="signal peptide" evidence="1">
    <location>
        <begin position="1"/>
        <end position="21"/>
    </location>
</feature>
<reference evidence="3 4" key="1">
    <citation type="submission" date="2024-06" db="EMBL/GenBank/DDBJ databases">
        <title>Genomic Encyclopedia of Type Strains, Phase IV (KMG-IV): sequencing the most valuable type-strain genomes for metagenomic binning, comparative biology and taxonomic classification.</title>
        <authorList>
            <person name="Goeker M."/>
        </authorList>
    </citation>
    <scope>NUCLEOTIDE SEQUENCE [LARGE SCALE GENOMIC DNA]</scope>
    <source>
        <strain evidence="3 4">DSM 17809</strain>
    </source>
</reference>
<dbReference type="Pfam" id="PF04389">
    <property type="entry name" value="Peptidase_M28"/>
    <property type="match status" value="1"/>
</dbReference>
<sequence length="524" mass="55639">MSKRLSLALLLTAMSAAPAMAADAADLWWSHVETLAGPQFEGRQAGSAGYDRAAAYAEGQFKSFGLQPAGTDGYLQPIRFKVQKVLAESSRAALVTNGQEQPLQIGPDLLLSARTPQPKAIEAPLVFIGYGLHLPEAGYDDFARQDLKGKVAVYVNGGPGDISAALKAHSRGSETWRAAQAAGAVGLIALPTPKSMDVPWERQMQNAAQPGMYPVEAGLGEVRGSAFSASFNPARAEKLFAASGHSFAEVLALADAAKPIDGFDLKTALKAEVAMEVSEVSSANVVARLPGSDPKLAAQNVVVTAHLDHLGLNTTGQGPAYYAGALDNGAGVASVLEIARSLSTTKPKRSVLFVLVTGEEKGLLGSKYFAGKPSVPASSIVADLNMDMALPLWKFDSVLMYGVDESTLGDTARKVAGAANLEVVSDPYPDRNSFIRSDQYSFIRAGVPALAFKFGFKPDTPQAAIEKEWRAARYHALADDLTQPVEKAEAVKFNAFLGELILAVADAPERPKWKDTSFFKRFAR</sequence>